<dbReference type="EMBL" id="CP064812">
    <property type="protein sequence ID" value="QPG74111.1"/>
    <property type="molecule type" value="Genomic_DNA"/>
</dbReference>
<dbReference type="GeneID" id="62194834"/>
<evidence type="ECO:0000313" key="2">
    <source>
        <dbReference type="Proteomes" id="UP000662931"/>
    </source>
</evidence>
<proteinExistence type="predicted"/>
<keyword evidence="2" id="KW-1185">Reference proteome</keyword>
<accession>A0A875RXD2</accession>
<dbReference type="AlphaFoldDB" id="A0A875RXD2"/>
<dbReference type="RefSeq" id="XP_038777676.1">
    <property type="nucleotide sequence ID" value="XM_038921748.1"/>
</dbReference>
<dbReference type="Proteomes" id="UP000662931">
    <property type="component" value="Chromosome 1"/>
</dbReference>
<dbReference type="OrthoDB" id="3990357at2759"/>
<sequence length="135" mass="15950">MVSVDVTSPFAYTTQARLLLCQLIYDTLSSRPKKFQGSVILDNFKNHPLICDPEMKLTEDQLVELVNNMMIENNFLKDEERDSNLPQSLEEYKDRLEMIIEACNIYFFKRIKEIEQRISENKEAFQEEYDKLKAS</sequence>
<evidence type="ECO:0000313" key="1">
    <source>
        <dbReference type="EMBL" id="QPG74111.1"/>
    </source>
</evidence>
<protein>
    <submittedName>
        <fullName evidence="1">Uncharacterized protein</fullName>
    </submittedName>
</protein>
<name>A0A875RXD2_EENNA</name>
<organism evidence="1 2">
    <name type="scientific">Eeniella nana</name>
    <name type="common">Yeast</name>
    <name type="synonym">Brettanomyces nanus</name>
    <dbReference type="NCBI Taxonomy" id="13502"/>
    <lineage>
        <taxon>Eukaryota</taxon>
        <taxon>Fungi</taxon>
        <taxon>Dikarya</taxon>
        <taxon>Ascomycota</taxon>
        <taxon>Saccharomycotina</taxon>
        <taxon>Pichiomycetes</taxon>
        <taxon>Pichiales</taxon>
        <taxon>Pichiaceae</taxon>
        <taxon>Brettanomyces</taxon>
    </lineage>
</organism>
<dbReference type="KEGG" id="bnn:FOA43_001433"/>
<gene>
    <name evidence="1" type="ORF">FOA43_001433</name>
</gene>
<reference evidence="1" key="1">
    <citation type="submission" date="2020-10" db="EMBL/GenBank/DDBJ databases">
        <authorList>
            <person name="Roach M.J.R."/>
        </authorList>
    </citation>
    <scope>NUCLEOTIDE SEQUENCE</scope>
    <source>
        <strain evidence="1">CBS 1945</strain>
    </source>
</reference>